<keyword evidence="2" id="KW-1185">Reference proteome</keyword>
<proteinExistence type="predicted"/>
<accession>A0A2L2T5J9</accession>
<evidence type="ECO:0000313" key="2">
    <source>
        <dbReference type="Proteomes" id="UP000245910"/>
    </source>
</evidence>
<dbReference type="EMBL" id="LN649229">
    <property type="protein sequence ID" value="CEI66052.1"/>
    <property type="molecule type" value="Genomic_DNA"/>
</dbReference>
<sequence length="100" mass="11249">MDFYSPLGPAAVNFNCQIRRTFFHNTDSWPMHDSSDPLNGWSIKEVEATSTGPATSDIYGKLFRHLRFVLDGFLGRMESSSVAFELVQLDAADLPRHLAE</sequence>
<evidence type="ECO:0000313" key="1">
    <source>
        <dbReference type="EMBL" id="CEI66052.1"/>
    </source>
</evidence>
<name>A0A2L2T5J9_9HYPO</name>
<dbReference type="AlphaFoldDB" id="A0A2L2T5J9"/>
<dbReference type="STRING" id="56646.A0A2L2T5J9"/>
<protein>
    <submittedName>
        <fullName evidence="1">Uncharacterized protein</fullName>
    </submittedName>
</protein>
<reference evidence="2" key="1">
    <citation type="submission" date="2014-10" db="EMBL/GenBank/DDBJ databases">
        <authorList>
            <person name="King R."/>
        </authorList>
    </citation>
    <scope>NUCLEOTIDE SEQUENCE [LARGE SCALE GENOMIC DNA]</scope>
    <source>
        <strain evidence="2">A3/5</strain>
    </source>
</reference>
<organism evidence="1 2">
    <name type="scientific">Fusarium venenatum</name>
    <dbReference type="NCBI Taxonomy" id="56646"/>
    <lineage>
        <taxon>Eukaryota</taxon>
        <taxon>Fungi</taxon>
        <taxon>Dikarya</taxon>
        <taxon>Ascomycota</taxon>
        <taxon>Pezizomycotina</taxon>
        <taxon>Sordariomycetes</taxon>
        <taxon>Hypocreomycetidae</taxon>
        <taxon>Hypocreales</taxon>
        <taxon>Nectriaceae</taxon>
        <taxon>Fusarium</taxon>
    </lineage>
</organism>
<dbReference type="Proteomes" id="UP000245910">
    <property type="component" value="Chromosome I"/>
</dbReference>